<feature type="transmembrane region" description="Helical" evidence="1">
    <location>
        <begin position="257"/>
        <end position="278"/>
    </location>
</feature>
<protein>
    <recommendedName>
        <fullName evidence="4">NnrS family protein</fullName>
    </recommendedName>
</protein>
<feature type="transmembrane region" description="Helical" evidence="1">
    <location>
        <begin position="33"/>
        <end position="52"/>
    </location>
</feature>
<keyword evidence="1" id="KW-0472">Membrane</keyword>
<evidence type="ECO:0008006" key="4">
    <source>
        <dbReference type="Google" id="ProtNLM"/>
    </source>
</evidence>
<sequence>MALLALGGASLLAGLDAALGRAGVWAPVESPRLASLHGVVMVLGFLGAVIALERAQALGTSWALLAPATLAAGSLALVAGAPVVVGALLLAQGCAVFLAVYVALWRRAHAEVVAVEGLGAVAALLAAVLWLWAPIPAIVCLLVTFVVLTIAAERTELAFLTMGAGAPRRLLLLGSALTLAALLTVAWPAGGTRVFGVVLLVLAAWLVRDDVARRFVRTEGLRRFAAAALLAGYAWLAVAGLVWLVGGVPVGPAYDVAVHGVFLGFGMSMVVAHAPTILPAVVGARLPYGPVSWGPLVLLHAGLAVRVAGDVAVATGGGDLLFRWGSALTVLAVLLFVVVSFVLVVTARARVR</sequence>
<evidence type="ECO:0000313" key="2">
    <source>
        <dbReference type="EMBL" id="GAB48277.1"/>
    </source>
</evidence>
<accession>H5URB9</accession>
<keyword evidence="3" id="KW-1185">Reference proteome</keyword>
<organism evidence="2 3">
    <name type="scientific">Mobilicoccus pelagius NBRC 104925</name>
    <dbReference type="NCBI Taxonomy" id="1089455"/>
    <lineage>
        <taxon>Bacteria</taxon>
        <taxon>Bacillati</taxon>
        <taxon>Actinomycetota</taxon>
        <taxon>Actinomycetes</taxon>
        <taxon>Micrococcales</taxon>
        <taxon>Dermatophilaceae</taxon>
        <taxon>Mobilicoccus</taxon>
    </lineage>
</organism>
<feature type="transmembrane region" description="Helical" evidence="1">
    <location>
        <begin position="194"/>
        <end position="212"/>
    </location>
</feature>
<dbReference type="OrthoDB" id="9811974at2"/>
<dbReference type="EMBL" id="BAFE01000049">
    <property type="protein sequence ID" value="GAB48277.1"/>
    <property type="molecule type" value="Genomic_DNA"/>
</dbReference>
<feature type="transmembrane region" description="Helical" evidence="1">
    <location>
        <begin position="290"/>
        <end position="309"/>
    </location>
</feature>
<keyword evidence="1" id="KW-0812">Transmembrane</keyword>
<proteinExistence type="predicted"/>
<gene>
    <name evidence="2" type="ORF">MOPEL_069_00320</name>
</gene>
<name>H5URB9_9MICO</name>
<feature type="transmembrane region" description="Helical" evidence="1">
    <location>
        <begin position="135"/>
        <end position="152"/>
    </location>
</feature>
<feature type="transmembrane region" description="Helical" evidence="1">
    <location>
        <begin position="224"/>
        <end position="245"/>
    </location>
</feature>
<feature type="transmembrane region" description="Helical" evidence="1">
    <location>
        <begin position="59"/>
        <end position="78"/>
    </location>
</feature>
<reference evidence="2 3" key="1">
    <citation type="submission" date="2012-02" db="EMBL/GenBank/DDBJ databases">
        <title>Whole genome shotgun sequence of Mobilicoccus pelagius NBRC 104925.</title>
        <authorList>
            <person name="Yoshida Y."/>
            <person name="Hosoyama A."/>
            <person name="Tsuchikane K."/>
            <person name="Katsumata H."/>
            <person name="Yamazaki S."/>
            <person name="Fujita N."/>
        </authorList>
    </citation>
    <scope>NUCLEOTIDE SEQUENCE [LARGE SCALE GENOMIC DNA]</scope>
    <source>
        <strain evidence="2 3">NBRC 104925</strain>
    </source>
</reference>
<feature type="transmembrane region" description="Helical" evidence="1">
    <location>
        <begin position="321"/>
        <end position="345"/>
    </location>
</feature>
<dbReference type="AlphaFoldDB" id="H5URB9"/>
<feature type="transmembrane region" description="Helical" evidence="1">
    <location>
        <begin position="170"/>
        <end position="188"/>
    </location>
</feature>
<dbReference type="Proteomes" id="UP000004367">
    <property type="component" value="Unassembled WGS sequence"/>
</dbReference>
<dbReference type="RefSeq" id="WP_009482175.1">
    <property type="nucleotide sequence ID" value="NZ_BAFE01000049.1"/>
</dbReference>
<evidence type="ECO:0000313" key="3">
    <source>
        <dbReference type="Proteomes" id="UP000004367"/>
    </source>
</evidence>
<comment type="caution">
    <text evidence="2">The sequence shown here is derived from an EMBL/GenBank/DDBJ whole genome shotgun (WGS) entry which is preliminary data.</text>
</comment>
<feature type="transmembrane region" description="Helical" evidence="1">
    <location>
        <begin position="84"/>
        <end position="105"/>
    </location>
</feature>
<evidence type="ECO:0000256" key="1">
    <source>
        <dbReference type="SAM" id="Phobius"/>
    </source>
</evidence>
<feature type="transmembrane region" description="Helical" evidence="1">
    <location>
        <begin position="112"/>
        <end position="129"/>
    </location>
</feature>
<dbReference type="eggNOG" id="COG4243">
    <property type="taxonomic scope" value="Bacteria"/>
</dbReference>
<keyword evidence="1" id="KW-1133">Transmembrane helix</keyword>
<dbReference type="STRING" id="1089455.MOPEL_069_00320"/>